<organism evidence="11 12">
    <name type="scientific">Thelonectria olida</name>
    <dbReference type="NCBI Taxonomy" id="1576542"/>
    <lineage>
        <taxon>Eukaryota</taxon>
        <taxon>Fungi</taxon>
        <taxon>Dikarya</taxon>
        <taxon>Ascomycota</taxon>
        <taxon>Pezizomycotina</taxon>
        <taxon>Sordariomycetes</taxon>
        <taxon>Hypocreomycetidae</taxon>
        <taxon>Hypocreales</taxon>
        <taxon>Nectriaceae</taxon>
        <taxon>Thelonectria</taxon>
    </lineage>
</organism>
<dbReference type="EMBL" id="JAGPYM010000031">
    <property type="protein sequence ID" value="KAH6877054.1"/>
    <property type="molecule type" value="Genomic_DNA"/>
</dbReference>
<feature type="compositionally biased region" description="Polar residues" evidence="8">
    <location>
        <begin position="436"/>
        <end position="452"/>
    </location>
</feature>
<keyword evidence="9" id="KW-1133">Transmembrane helix</keyword>
<dbReference type="GO" id="GO:0045944">
    <property type="term" value="P:positive regulation of transcription by RNA polymerase II"/>
    <property type="evidence" value="ECO:0007669"/>
    <property type="project" value="TreeGrafter"/>
</dbReference>
<keyword evidence="5" id="KW-0238">DNA-binding</keyword>
<protein>
    <recommendedName>
        <fullName evidence="10">Xylanolytic transcriptional activator regulatory domain-containing protein</fullName>
    </recommendedName>
</protein>
<keyword evidence="2" id="KW-0479">Metal-binding</keyword>
<feature type="region of interest" description="Disordered" evidence="8">
    <location>
        <begin position="207"/>
        <end position="227"/>
    </location>
</feature>
<evidence type="ECO:0000256" key="9">
    <source>
        <dbReference type="SAM" id="Phobius"/>
    </source>
</evidence>
<dbReference type="GO" id="GO:0043565">
    <property type="term" value="F:sequence-specific DNA binding"/>
    <property type="evidence" value="ECO:0007669"/>
    <property type="project" value="TreeGrafter"/>
</dbReference>
<evidence type="ECO:0000256" key="8">
    <source>
        <dbReference type="SAM" id="MobiDB-lite"/>
    </source>
</evidence>
<evidence type="ECO:0000256" key="6">
    <source>
        <dbReference type="ARBA" id="ARBA00023163"/>
    </source>
</evidence>
<feature type="compositionally biased region" description="Low complexity" evidence="8">
    <location>
        <begin position="207"/>
        <end position="226"/>
    </location>
</feature>
<evidence type="ECO:0000256" key="2">
    <source>
        <dbReference type="ARBA" id="ARBA00022723"/>
    </source>
</evidence>
<keyword evidence="9" id="KW-0472">Membrane</keyword>
<dbReference type="AlphaFoldDB" id="A0A9P8VWB6"/>
<dbReference type="CDD" id="cd12148">
    <property type="entry name" value="fungal_TF_MHR"/>
    <property type="match status" value="1"/>
</dbReference>
<dbReference type="InterPro" id="IPR052202">
    <property type="entry name" value="Yeast_MetPath_Reg"/>
</dbReference>
<keyword evidence="6" id="KW-0804">Transcription</keyword>
<comment type="caution">
    <text evidence="11">The sequence shown here is derived from an EMBL/GenBank/DDBJ whole genome shotgun (WGS) entry which is preliminary data.</text>
</comment>
<evidence type="ECO:0000256" key="1">
    <source>
        <dbReference type="ARBA" id="ARBA00004123"/>
    </source>
</evidence>
<proteinExistence type="predicted"/>
<dbReference type="PANTHER" id="PTHR47782">
    <property type="entry name" value="ZN(II)2CYS6 TRANSCRIPTION FACTOR (EUROFUNG)-RELATED"/>
    <property type="match status" value="1"/>
</dbReference>
<dbReference type="SMART" id="SM00906">
    <property type="entry name" value="Fungal_trans"/>
    <property type="match status" value="1"/>
</dbReference>
<comment type="subcellular location">
    <subcellularLocation>
        <location evidence="1">Nucleus</location>
    </subcellularLocation>
</comment>
<dbReference type="Pfam" id="PF04082">
    <property type="entry name" value="Fungal_trans"/>
    <property type="match status" value="1"/>
</dbReference>
<dbReference type="GO" id="GO:0000981">
    <property type="term" value="F:DNA-binding transcription factor activity, RNA polymerase II-specific"/>
    <property type="evidence" value="ECO:0007669"/>
    <property type="project" value="TreeGrafter"/>
</dbReference>
<feature type="compositionally biased region" description="Basic and acidic residues" evidence="8">
    <location>
        <begin position="1"/>
        <end position="11"/>
    </location>
</feature>
<evidence type="ECO:0000313" key="12">
    <source>
        <dbReference type="Proteomes" id="UP000777438"/>
    </source>
</evidence>
<dbReference type="GO" id="GO:0005634">
    <property type="term" value="C:nucleus"/>
    <property type="evidence" value="ECO:0007669"/>
    <property type="project" value="UniProtKB-SubCell"/>
</dbReference>
<dbReference type="OrthoDB" id="189997at2759"/>
<evidence type="ECO:0000313" key="11">
    <source>
        <dbReference type="EMBL" id="KAH6877054.1"/>
    </source>
</evidence>
<feature type="region of interest" description="Disordered" evidence="8">
    <location>
        <begin position="1"/>
        <end position="31"/>
    </location>
</feature>
<evidence type="ECO:0000259" key="10">
    <source>
        <dbReference type="SMART" id="SM00906"/>
    </source>
</evidence>
<feature type="compositionally biased region" description="Polar residues" evidence="8">
    <location>
        <begin position="162"/>
        <end position="172"/>
    </location>
</feature>
<dbReference type="PANTHER" id="PTHR47782:SF1">
    <property type="entry name" value="PYRIMIDINE PATHWAY REGULATORY PROTEIN 1"/>
    <property type="match status" value="1"/>
</dbReference>
<evidence type="ECO:0000256" key="7">
    <source>
        <dbReference type="ARBA" id="ARBA00023242"/>
    </source>
</evidence>
<accession>A0A9P8VWB6</accession>
<feature type="region of interest" description="Disordered" evidence="8">
    <location>
        <begin position="431"/>
        <end position="465"/>
    </location>
</feature>
<keyword evidence="3" id="KW-0862">Zinc</keyword>
<keyword evidence="9" id="KW-0812">Transmembrane</keyword>
<gene>
    <name evidence="11" type="ORF">B0T10DRAFT_584441</name>
</gene>
<feature type="region of interest" description="Disordered" evidence="8">
    <location>
        <begin position="162"/>
        <end position="183"/>
    </location>
</feature>
<name>A0A9P8VWB6_9HYPO</name>
<feature type="domain" description="Xylanolytic transcriptional activator regulatory" evidence="10">
    <location>
        <begin position="361"/>
        <end position="438"/>
    </location>
</feature>
<feature type="transmembrane region" description="Helical" evidence="9">
    <location>
        <begin position="562"/>
        <end position="581"/>
    </location>
</feature>
<dbReference type="GO" id="GO:0006351">
    <property type="term" value="P:DNA-templated transcription"/>
    <property type="evidence" value="ECO:0007669"/>
    <property type="project" value="InterPro"/>
</dbReference>
<keyword evidence="12" id="KW-1185">Reference proteome</keyword>
<dbReference type="GO" id="GO:0008270">
    <property type="term" value="F:zinc ion binding"/>
    <property type="evidence" value="ECO:0007669"/>
    <property type="project" value="InterPro"/>
</dbReference>
<reference evidence="11 12" key="1">
    <citation type="journal article" date="2021" name="Nat. Commun.">
        <title>Genetic determinants of endophytism in the Arabidopsis root mycobiome.</title>
        <authorList>
            <person name="Mesny F."/>
            <person name="Miyauchi S."/>
            <person name="Thiergart T."/>
            <person name="Pickel B."/>
            <person name="Atanasova L."/>
            <person name="Karlsson M."/>
            <person name="Huettel B."/>
            <person name="Barry K.W."/>
            <person name="Haridas S."/>
            <person name="Chen C."/>
            <person name="Bauer D."/>
            <person name="Andreopoulos W."/>
            <person name="Pangilinan J."/>
            <person name="LaButti K."/>
            <person name="Riley R."/>
            <person name="Lipzen A."/>
            <person name="Clum A."/>
            <person name="Drula E."/>
            <person name="Henrissat B."/>
            <person name="Kohler A."/>
            <person name="Grigoriev I.V."/>
            <person name="Martin F.M."/>
            <person name="Hacquard S."/>
        </authorList>
    </citation>
    <scope>NUCLEOTIDE SEQUENCE [LARGE SCALE GENOMIC DNA]</scope>
    <source>
        <strain evidence="11 12">MPI-CAGE-CH-0241</strain>
    </source>
</reference>
<keyword evidence="7" id="KW-0539">Nucleus</keyword>
<evidence type="ECO:0000256" key="4">
    <source>
        <dbReference type="ARBA" id="ARBA00023015"/>
    </source>
</evidence>
<evidence type="ECO:0000256" key="5">
    <source>
        <dbReference type="ARBA" id="ARBA00023125"/>
    </source>
</evidence>
<dbReference type="InterPro" id="IPR007219">
    <property type="entry name" value="XnlR_reg_dom"/>
</dbReference>
<dbReference type="Proteomes" id="UP000777438">
    <property type="component" value="Unassembled WGS sequence"/>
</dbReference>
<keyword evidence="4" id="KW-0805">Transcription regulation</keyword>
<evidence type="ECO:0000256" key="3">
    <source>
        <dbReference type="ARBA" id="ARBA00022833"/>
    </source>
</evidence>
<sequence length="717" mass="79116">MDTGRNPDAHGHTRPINSGAPQHPRGPGGKRARHVFVVGARRSDAMTRRRVPTVPEPDAIKYVRGVVLLGTELTQILCSHIARIEARLRSLEESLNRIAPEELEKAPSVNHAPFQNIDVQSGNSSKAIAPERAEPVSEPVVELSLPVSSEDHAIDYRAQPPTANAASLSPGASTHIGPNSKHVGPSSGVPFARLIFAAIPQSQGLATSWPSPGASSSATTSAQSQPFPQDWTSDVDLQHFVDAYFETYQPFYPFLDEDAVAERLELLYTKPAPAVRALHMPKLVEAEATLSPAHVVQMFLVIALGARILEVRLSAEFSAERYLATAMQRIGTLALHDTIEGLQIMLLLALSSFYFEDGPNTWFLTSNIIASCLDLGFQRKWYAPPNANNQLVIDHNIRSGIFWSAYSLERTLAVVLGRPLTLRDEAIDVEFPGGISPSSQPPTTDAEASQDPSPDHPYKRARFPDSPYVVPQYSFREIDAQCNMLLENSRTDLGRRSRRNTLDGAIRTLELKYHHCLQLLHRPSLAILRPSTESWKSCYDSAVATILLNSELHRFSKLSNSWLTAHTVFVSGITFLYCLWVKPQIKNETTLERFTSIADACTSLLVYLAKTWSVAADAVVKFERLANLTMTSWKPGRDNGSELVASHSLVSMSQSNGLHARQTSLEPDTLELNEGLEPGPDFEPGYFFNELGDLSTWFDLNWLTTNLEGPLDMPDGS</sequence>